<dbReference type="PANTHER" id="PTHR13947:SF37">
    <property type="entry name" value="LD18367P"/>
    <property type="match status" value="1"/>
</dbReference>
<dbReference type="Gene3D" id="3.40.630.30">
    <property type="match status" value="1"/>
</dbReference>
<dbReference type="GO" id="GO:0008080">
    <property type="term" value="F:N-acetyltransferase activity"/>
    <property type="evidence" value="ECO:0007669"/>
    <property type="project" value="InterPro"/>
</dbReference>
<proteinExistence type="predicted"/>
<protein>
    <submittedName>
        <fullName evidence="3">IAA acetyltransferase/MarR transcriptional regulatory protein</fullName>
    </submittedName>
</protein>
<dbReference type="Proteomes" id="UP000054926">
    <property type="component" value="Unassembled WGS sequence"/>
</dbReference>
<evidence type="ECO:0000259" key="2">
    <source>
        <dbReference type="PROSITE" id="PS51186"/>
    </source>
</evidence>
<dbReference type="InterPro" id="IPR016181">
    <property type="entry name" value="Acyl_CoA_acyltransferase"/>
</dbReference>
<dbReference type="Pfam" id="PF13508">
    <property type="entry name" value="Acetyltransf_7"/>
    <property type="match status" value="1"/>
</dbReference>
<reference evidence="3 4" key="1">
    <citation type="submission" date="2015-11" db="EMBL/GenBank/DDBJ databases">
        <title>Genomic analysis of 38 Legionella species identifies large and diverse effector repertoires.</title>
        <authorList>
            <person name="Burstein D."/>
            <person name="Amaro F."/>
            <person name="Zusman T."/>
            <person name="Lifshitz Z."/>
            <person name="Cohen O."/>
            <person name="Gilbert J.A."/>
            <person name="Pupko T."/>
            <person name="Shuman H.A."/>
            <person name="Segal G."/>
        </authorList>
    </citation>
    <scope>NUCLEOTIDE SEQUENCE [LARGE SCALE GENOMIC DNA]</scope>
    <source>
        <strain evidence="3 4">IMVS3376</strain>
    </source>
</reference>
<name>A0A0W0ZJK2_9GAMM</name>
<dbReference type="SUPFAM" id="SSF55729">
    <property type="entry name" value="Acyl-CoA N-acyltransferases (Nat)"/>
    <property type="match status" value="1"/>
</dbReference>
<organism evidence="3 4">
    <name type="scientific">Legionella steelei</name>
    <dbReference type="NCBI Taxonomy" id="947033"/>
    <lineage>
        <taxon>Bacteria</taxon>
        <taxon>Pseudomonadati</taxon>
        <taxon>Pseudomonadota</taxon>
        <taxon>Gammaproteobacteria</taxon>
        <taxon>Legionellales</taxon>
        <taxon>Legionellaceae</taxon>
        <taxon>Legionella</taxon>
    </lineage>
</organism>
<dbReference type="OrthoDB" id="5651324at2"/>
<dbReference type="PROSITE" id="PS51186">
    <property type="entry name" value="GNAT"/>
    <property type="match status" value="1"/>
</dbReference>
<dbReference type="PANTHER" id="PTHR13947">
    <property type="entry name" value="GNAT FAMILY N-ACETYLTRANSFERASE"/>
    <property type="match status" value="1"/>
</dbReference>
<evidence type="ECO:0000313" key="3">
    <source>
        <dbReference type="EMBL" id="KTD69271.1"/>
    </source>
</evidence>
<dbReference type="STRING" id="947033.Lste_2429"/>
<dbReference type="AlphaFoldDB" id="A0A0W0ZJK2"/>
<dbReference type="InterPro" id="IPR050769">
    <property type="entry name" value="NAT_camello-type"/>
</dbReference>
<feature type="domain" description="N-acetyltransferase" evidence="2">
    <location>
        <begin position="38"/>
        <end position="184"/>
    </location>
</feature>
<dbReference type="EMBL" id="LNYY01000019">
    <property type="protein sequence ID" value="KTD69271.1"/>
    <property type="molecule type" value="Genomic_DNA"/>
</dbReference>
<dbReference type="InterPro" id="IPR000182">
    <property type="entry name" value="GNAT_dom"/>
</dbReference>
<keyword evidence="1 3" id="KW-0808">Transferase</keyword>
<keyword evidence="4" id="KW-1185">Reference proteome</keyword>
<sequence length="184" mass="20729">MSLVFSIILLIIVLTLFALLRFIVSEIFIAPLAQDEEAELRSFAIDIQNNEFKLNLKAKEQPDLFAPLSFYSGGGFWIARAGSAIVGSIGLQKLNTETGIMRKFFVKKELRGTYPSIAMLLFHQFLLQAKNLNLKNIFLDTPGVAVASHRFYEKNGFELINDDQNLPNGYSFPDRSSKIYCLAL</sequence>
<gene>
    <name evidence="3" type="ORF">Lste_2429</name>
</gene>
<evidence type="ECO:0000256" key="1">
    <source>
        <dbReference type="ARBA" id="ARBA00022679"/>
    </source>
</evidence>
<comment type="caution">
    <text evidence="3">The sequence shown here is derived from an EMBL/GenBank/DDBJ whole genome shotgun (WGS) entry which is preliminary data.</text>
</comment>
<dbReference type="PATRIC" id="fig|947033.5.peg.2576"/>
<evidence type="ECO:0000313" key="4">
    <source>
        <dbReference type="Proteomes" id="UP000054926"/>
    </source>
</evidence>
<accession>A0A0W0ZJK2</accession>